<evidence type="ECO:0000313" key="5">
    <source>
        <dbReference type="Proteomes" id="UP000799766"/>
    </source>
</evidence>
<dbReference type="InterPro" id="IPR051510">
    <property type="entry name" value="SKI8"/>
</dbReference>
<name>A0A6A6PC46_9PEZI</name>
<accession>A0A6A6PC46</accession>
<evidence type="ECO:0000256" key="2">
    <source>
        <dbReference type="ARBA" id="ARBA00022737"/>
    </source>
</evidence>
<dbReference type="InterPro" id="IPR001680">
    <property type="entry name" value="WD40_rpt"/>
</dbReference>
<dbReference type="PANTHER" id="PTHR44090:SF1">
    <property type="entry name" value="SUPERKILLER COMPLEX PROTEIN 8"/>
    <property type="match status" value="1"/>
</dbReference>
<dbReference type="OrthoDB" id="10251741at2759"/>
<keyword evidence="5" id="KW-1185">Reference proteome</keyword>
<dbReference type="PANTHER" id="PTHR44090">
    <property type="entry name" value="WD REPEAT-CONTAINING PROTEIN 61"/>
    <property type="match status" value="1"/>
</dbReference>
<dbReference type="InterPro" id="IPR036322">
    <property type="entry name" value="WD40_repeat_dom_sf"/>
</dbReference>
<dbReference type="SMART" id="SM00320">
    <property type="entry name" value="WD40"/>
    <property type="match status" value="3"/>
</dbReference>
<organism evidence="4 5">
    <name type="scientific">Lineolata rhizophorae</name>
    <dbReference type="NCBI Taxonomy" id="578093"/>
    <lineage>
        <taxon>Eukaryota</taxon>
        <taxon>Fungi</taxon>
        <taxon>Dikarya</taxon>
        <taxon>Ascomycota</taxon>
        <taxon>Pezizomycotina</taxon>
        <taxon>Dothideomycetes</taxon>
        <taxon>Dothideomycetes incertae sedis</taxon>
        <taxon>Lineolatales</taxon>
        <taxon>Lineolataceae</taxon>
        <taxon>Lineolata</taxon>
    </lineage>
</organism>
<proteinExistence type="predicted"/>
<reference evidence="4" key="1">
    <citation type="journal article" date="2020" name="Stud. Mycol.">
        <title>101 Dothideomycetes genomes: a test case for predicting lifestyles and emergence of pathogens.</title>
        <authorList>
            <person name="Haridas S."/>
            <person name="Albert R."/>
            <person name="Binder M."/>
            <person name="Bloem J."/>
            <person name="Labutti K."/>
            <person name="Salamov A."/>
            <person name="Andreopoulos B."/>
            <person name="Baker S."/>
            <person name="Barry K."/>
            <person name="Bills G."/>
            <person name="Bluhm B."/>
            <person name="Cannon C."/>
            <person name="Castanera R."/>
            <person name="Culley D."/>
            <person name="Daum C."/>
            <person name="Ezra D."/>
            <person name="Gonzalez J."/>
            <person name="Henrissat B."/>
            <person name="Kuo A."/>
            <person name="Liang C."/>
            <person name="Lipzen A."/>
            <person name="Lutzoni F."/>
            <person name="Magnuson J."/>
            <person name="Mondo S."/>
            <person name="Nolan M."/>
            <person name="Ohm R."/>
            <person name="Pangilinan J."/>
            <person name="Park H.-J."/>
            <person name="Ramirez L."/>
            <person name="Alfaro M."/>
            <person name="Sun H."/>
            <person name="Tritt A."/>
            <person name="Yoshinaga Y."/>
            <person name="Zwiers L.-H."/>
            <person name="Turgeon B."/>
            <person name="Goodwin S."/>
            <person name="Spatafora J."/>
            <person name="Crous P."/>
            <person name="Grigoriev I."/>
        </authorList>
    </citation>
    <scope>NUCLEOTIDE SEQUENCE</scope>
    <source>
        <strain evidence="4">ATCC 16933</strain>
    </source>
</reference>
<dbReference type="Pfam" id="PF00400">
    <property type="entry name" value="WD40"/>
    <property type="match status" value="2"/>
</dbReference>
<dbReference type="GO" id="GO:0032991">
    <property type="term" value="C:protein-containing complex"/>
    <property type="evidence" value="ECO:0007669"/>
    <property type="project" value="UniProtKB-ARBA"/>
</dbReference>
<evidence type="ECO:0000256" key="1">
    <source>
        <dbReference type="ARBA" id="ARBA00022574"/>
    </source>
</evidence>
<feature type="repeat" description="WD" evidence="3">
    <location>
        <begin position="77"/>
        <end position="118"/>
    </location>
</feature>
<protein>
    <submittedName>
        <fullName evidence="4">WD40-repeat-containing domain protein</fullName>
    </submittedName>
</protein>
<keyword evidence="2" id="KW-0677">Repeat</keyword>
<dbReference type="Proteomes" id="UP000799766">
    <property type="component" value="Unassembled WGS sequence"/>
</dbReference>
<dbReference type="SUPFAM" id="SSF50978">
    <property type="entry name" value="WD40 repeat-like"/>
    <property type="match status" value="1"/>
</dbReference>
<dbReference type="AlphaFoldDB" id="A0A6A6PC46"/>
<evidence type="ECO:0000256" key="3">
    <source>
        <dbReference type="PROSITE-ProRule" id="PRU00221"/>
    </source>
</evidence>
<dbReference type="Gene3D" id="2.130.10.10">
    <property type="entry name" value="YVTN repeat-like/Quinoprotein amine dehydrogenase"/>
    <property type="match status" value="1"/>
</dbReference>
<evidence type="ECO:0000313" key="4">
    <source>
        <dbReference type="EMBL" id="KAF2461317.1"/>
    </source>
</evidence>
<sequence>MSIDVSLDGRFTASGHENGGVYIFNNETGRMHHSLQGLQSPVRAVRFSPGGTLLAATGDARIIALYDVASGEQVAALTGHSAWILSLDFNSSGEYLLSGAHDGKAKVWSVQTRACVATHSETDQPLWAVRWLPKAAGAAGAGLAKAEMFAVAGKTGGIEVYREASGGG</sequence>
<gene>
    <name evidence="4" type="ORF">BDY21DRAFT_331789</name>
</gene>
<dbReference type="EMBL" id="MU001671">
    <property type="protein sequence ID" value="KAF2461317.1"/>
    <property type="molecule type" value="Genomic_DNA"/>
</dbReference>
<feature type="repeat" description="WD" evidence="3">
    <location>
        <begin position="35"/>
        <end position="76"/>
    </location>
</feature>
<dbReference type="InterPro" id="IPR015943">
    <property type="entry name" value="WD40/YVTN_repeat-like_dom_sf"/>
</dbReference>
<dbReference type="PROSITE" id="PS50082">
    <property type="entry name" value="WD_REPEATS_2"/>
    <property type="match status" value="2"/>
</dbReference>
<dbReference type="GO" id="GO:0005634">
    <property type="term" value="C:nucleus"/>
    <property type="evidence" value="ECO:0007669"/>
    <property type="project" value="TreeGrafter"/>
</dbReference>
<keyword evidence="1 3" id="KW-0853">WD repeat</keyword>
<dbReference type="PROSITE" id="PS50294">
    <property type="entry name" value="WD_REPEATS_REGION"/>
    <property type="match status" value="1"/>
</dbReference>